<proteinExistence type="predicted"/>
<dbReference type="Gene3D" id="3.30.420.10">
    <property type="entry name" value="Ribonuclease H-like superfamily/Ribonuclease H"/>
    <property type="match status" value="1"/>
</dbReference>
<dbReference type="VEuPathDB" id="FungiDB:H257_07943"/>
<accession>A0A6A4YXM4</accession>
<name>A0A6A4YXM4_APHAT</name>
<protein>
    <recommendedName>
        <fullName evidence="3">Tc1-like transposase DDE domain-containing protein</fullName>
    </recommendedName>
</protein>
<evidence type="ECO:0008006" key="3">
    <source>
        <dbReference type="Google" id="ProtNLM"/>
    </source>
</evidence>
<evidence type="ECO:0000313" key="2">
    <source>
        <dbReference type="Proteomes" id="UP000469452"/>
    </source>
</evidence>
<dbReference type="AlphaFoldDB" id="A0A6A4YXM4"/>
<comment type="caution">
    <text evidence="1">The sequence shown here is derived from an EMBL/GenBank/DDBJ whole genome shotgun (WGS) entry which is preliminary data.</text>
</comment>
<organism evidence="1 2">
    <name type="scientific">Aphanomyces astaci</name>
    <name type="common">Crayfish plague agent</name>
    <dbReference type="NCBI Taxonomy" id="112090"/>
    <lineage>
        <taxon>Eukaryota</taxon>
        <taxon>Sar</taxon>
        <taxon>Stramenopiles</taxon>
        <taxon>Oomycota</taxon>
        <taxon>Saprolegniomycetes</taxon>
        <taxon>Saprolegniales</taxon>
        <taxon>Verrucalvaceae</taxon>
        <taxon>Aphanomyces</taxon>
    </lineage>
</organism>
<dbReference type="PANTHER" id="PTHR47169">
    <property type="entry name" value="OS01G0541250 PROTEIN"/>
    <property type="match status" value="1"/>
</dbReference>
<dbReference type="GO" id="GO:0003676">
    <property type="term" value="F:nucleic acid binding"/>
    <property type="evidence" value="ECO:0007669"/>
    <property type="project" value="InterPro"/>
</dbReference>
<reference evidence="1 2" key="1">
    <citation type="submission" date="2019-06" db="EMBL/GenBank/DDBJ databases">
        <title>Genomics analysis of Aphanomyces spp. identifies a new class of oomycete effector associated with host adaptation.</title>
        <authorList>
            <person name="Gaulin E."/>
        </authorList>
    </citation>
    <scope>NUCLEOTIDE SEQUENCE [LARGE SCALE GENOMIC DNA]</scope>
    <source>
        <strain evidence="1 2">E</strain>
    </source>
</reference>
<dbReference type="Proteomes" id="UP000469452">
    <property type="component" value="Unassembled WGS sequence"/>
</dbReference>
<evidence type="ECO:0000313" key="1">
    <source>
        <dbReference type="EMBL" id="KAF0703467.1"/>
    </source>
</evidence>
<dbReference type="EMBL" id="VJMI01020745">
    <property type="protein sequence ID" value="KAF0703467.1"/>
    <property type="molecule type" value="Genomic_DNA"/>
</dbReference>
<gene>
    <name evidence="1" type="ORF">AaE_015359</name>
</gene>
<dbReference type="InterPro" id="IPR036397">
    <property type="entry name" value="RNaseH_sf"/>
</dbReference>
<sequence>MLKRVSSSLRPLLTDANKDERVAFARSFMTNDPDGSMSFVDMYDYIHVVEKWLYLRRTNTRFYVWHNEEPPHQTTKSKRFITKVMFFVAVARPRWDDERGEMFDGKLGCWPFVAQEPAIRSSRNRVRGTLETRPIAVNAAVYQRFLSDRVLPAIFAKFPRQGAARPLFIQHDNAGPHQGIDHGLLTDLAREYRWDVRIRSQPPNSPDFNVLDLGFFNSIQSLQYQSVPKNIDELVDAVENAFVALTLDTLARTFVTLQKVLDLSFVLQGGNNYKLLHLKKASLALDCTSYNVKCSADSVEMSLLSLNCRLEEEARLDELFAELTL</sequence>
<dbReference type="PANTHER" id="PTHR47169:SF2">
    <property type="entry name" value="OS01G0541250 PROTEIN"/>
    <property type="match status" value="1"/>
</dbReference>